<organism evidence="1 2">
    <name type="scientific">Vibrio algarum</name>
    <dbReference type="NCBI Taxonomy" id="3020714"/>
    <lineage>
        <taxon>Bacteria</taxon>
        <taxon>Pseudomonadati</taxon>
        <taxon>Pseudomonadota</taxon>
        <taxon>Gammaproteobacteria</taxon>
        <taxon>Vibrionales</taxon>
        <taxon>Vibrionaceae</taxon>
        <taxon>Vibrio</taxon>
    </lineage>
</organism>
<dbReference type="Pfam" id="PF13527">
    <property type="entry name" value="Acetyltransf_9"/>
    <property type="match status" value="1"/>
</dbReference>
<dbReference type="Gene3D" id="3.40.630.30">
    <property type="match status" value="1"/>
</dbReference>
<keyword evidence="1" id="KW-0012">Acyltransferase</keyword>
<sequence>MLYRRRRRNTDYRHATQVHFKYLFHKRKKIFSQQRFFKEKPKHRFYMIDDADNIVAHVAVHEKQVTVENKDYSIAGIAEVCVLPTHRKQGLVNKILSRIHQQLTDNKTDFSILFGDHCIYNSSGYQDVANLTMYFDGQWKTVKAMARSINTEWPTEEVRLTGLPF</sequence>
<dbReference type="RefSeq" id="WP_272137986.1">
    <property type="nucleotide sequence ID" value="NZ_JAQLOI010000001.1"/>
</dbReference>
<keyword evidence="1" id="KW-0808">Transferase</keyword>
<proteinExistence type="predicted"/>
<protein>
    <submittedName>
        <fullName evidence="1">GNAT family N-acetyltransferase</fullName>
        <ecNumber evidence="1">2.3.1.-</ecNumber>
    </submittedName>
</protein>
<dbReference type="InterPro" id="IPR016181">
    <property type="entry name" value="Acyl_CoA_acyltransferase"/>
</dbReference>
<dbReference type="Proteomes" id="UP001210678">
    <property type="component" value="Unassembled WGS sequence"/>
</dbReference>
<name>A0ABT4YPV4_9VIBR</name>
<dbReference type="CDD" id="cd04301">
    <property type="entry name" value="NAT_SF"/>
    <property type="match status" value="1"/>
</dbReference>
<gene>
    <name evidence="1" type="ORF">PGX00_07920</name>
</gene>
<evidence type="ECO:0000313" key="2">
    <source>
        <dbReference type="Proteomes" id="UP001210678"/>
    </source>
</evidence>
<evidence type="ECO:0000313" key="1">
    <source>
        <dbReference type="EMBL" id="MDB1123592.1"/>
    </source>
</evidence>
<keyword evidence="2" id="KW-1185">Reference proteome</keyword>
<dbReference type="GO" id="GO:0016746">
    <property type="term" value="F:acyltransferase activity"/>
    <property type="evidence" value="ECO:0007669"/>
    <property type="project" value="UniProtKB-KW"/>
</dbReference>
<reference evidence="1 2" key="1">
    <citation type="submission" date="2023-01" db="EMBL/GenBank/DDBJ databases">
        <title>Vibrio sp. KJ40-1 sp.nov, isolated from marine algae.</title>
        <authorList>
            <person name="Butt M."/>
            <person name="Kim J.M.J."/>
            <person name="Jeon C.O.C."/>
        </authorList>
    </citation>
    <scope>NUCLEOTIDE SEQUENCE [LARGE SCALE GENOMIC DNA]</scope>
    <source>
        <strain evidence="1 2">KJ40-1</strain>
    </source>
</reference>
<dbReference type="EMBL" id="JAQLOI010000001">
    <property type="protein sequence ID" value="MDB1123592.1"/>
    <property type="molecule type" value="Genomic_DNA"/>
</dbReference>
<dbReference type="EC" id="2.3.1.-" evidence="1"/>
<dbReference type="SUPFAM" id="SSF55729">
    <property type="entry name" value="Acyl-CoA N-acyltransferases (Nat)"/>
    <property type="match status" value="1"/>
</dbReference>
<comment type="caution">
    <text evidence="1">The sequence shown here is derived from an EMBL/GenBank/DDBJ whole genome shotgun (WGS) entry which is preliminary data.</text>
</comment>
<accession>A0ABT4YPV4</accession>